<evidence type="ECO:0000256" key="4">
    <source>
        <dbReference type="ARBA" id="ARBA00022692"/>
    </source>
</evidence>
<dbReference type="Pfam" id="PF00083">
    <property type="entry name" value="Sugar_tr"/>
    <property type="match status" value="1"/>
</dbReference>
<dbReference type="GO" id="GO:0015149">
    <property type="term" value="F:hexose transmembrane transporter activity"/>
    <property type="evidence" value="ECO:0007669"/>
    <property type="project" value="TreeGrafter"/>
</dbReference>
<evidence type="ECO:0000313" key="10">
    <source>
        <dbReference type="EMBL" id="EZF49002.1"/>
    </source>
</evidence>
<feature type="transmembrane region" description="Helical" evidence="8">
    <location>
        <begin position="450"/>
        <end position="469"/>
    </location>
</feature>
<dbReference type="PANTHER" id="PTHR23503:SF8">
    <property type="entry name" value="FACILITATED GLUCOSE TRANSPORTER PROTEIN 1"/>
    <property type="match status" value="1"/>
</dbReference>
<dbReference type="PROSITE" id="PS50850">
    <property type="entry name" value="MFS"/>
    <property type="match status" value="1"/>
</dbReference>
<feature type="transmembrane region" description="Helical" evidence="8">
    <location>
        <begin position="124"/>
        <end position="141"/>
    </location>
</feature>
<evidence type="ECO:0000256" key="2">
    <source>
        <dbReference type="ARBA" id="ARBA00010992"/>
    </source>
</evidence>
<dbReference type="Proteomes" id="UP000023758">
    <property type="component" value="Unassembled WGS sequence"/>
</dbReference>
<dbReference type="PROSITE" id="PS00217">
    <property type="entry name" value="SUGAR_TRANSPORT_2"/>
    <property type="match status" value="1"/>
</dbReference>
<dbReference type="GO" id="GO:0016020">
    <property type="term" value="C:membrane"/>
    <property type="evidence" value="ECO:0007669"/>
    <property type="project" value="UniProtKB-SubCell"/>
</dbReference>
<dbReference type="HOGENOM" id="CLU_001265_30_5_1"/>
<feature type="transmembrane region" description="Helical" evidence="8">
    <location>
        <begin position="356"/>
        <end position="376"/>
    </location>
</feature>
<gene>
    <name evidence="10" type="ORF">H103_07409</name>
</gene>
<dbReference type="InterPro" id="IPR003663">
    <property type="entry name" value="Sugar/inositol_transpt"/>
</dbReference>
<evidence type="ECO:0000256" key="7">
    <source>
        <dbReference type="RuleBase" id="RU003346"/>
    </source>
</evidence>
<organism evidence="10">
    <name type="scientific">Trichophyton rubrum CBS 288.86</name>
    <dbReference type="NCBI Taxonomy" id="1215330"/>
    <lineage>
        <taxon>Eukaryota</taxon>
        <taxon>Fungi</taxon>
        <taxon>Dikarya</taxon>
        <taxon>Ascomycota</taxon>
        <taxon>Pezizomycotina</taxon>
        <taxon>Eurotiomycetes</taxon>
        <taxon>Eurotiomycetidae</taxon>
        <taxon>Onygenales</taxon>
        <taxon>Arthrodermataceae</taxon>
        <taxon>Trichophyton</taxon>
    </lineage>
</organism>
<evidence type="ECO:0000256" key="1">
    <source>
        <dbReference type="ARBA" id="ARBA00004141"/>
    </source>
</evidence>
<feature type="transmembrane region" description="Helical" evidence="8">
    <location>
        <begin position="321"/>
        <end position="344"/>
    </location>
</feature>
<name>A0A022VRT2_TRIRU</name>
<keyword evidence="5 8" id="KW-1133">Transmembrane helix</keyword>
<keyword evidence="4 8" id="KW-0812">Transmembrane</keyword>
<accession>A0A022VRT2</accession>
<evidence type="ECO:0000256" key="8">
    <source>
        <dbReference type="SAM" id="Phobius"/>
    </source>
</evidence>
<feature type="transmembrane region" description="Helical" evidence="8">
    <location>
        <begin position="291"/>
        <end position="315"/>
    </location>
</feature>
<feature type="transmembrane region" description="Helical" evidence="8">
    <location>
        <begin position="418"/>
        <end position="438"/>
    </location>
</feature>
<dbReference type="NCBIfam" id="TIGR00879">
    <property type="entry name" value="SP"/>
    <property type="match status" value="1"/>
</dbReference>
<keyword evidence="3 7" id="KW-0813">Transport</keyword>
<sequence length="490" mass="51961">MAPVLRPGAISSYLVFIIITVTLGSLQFGYHLAELNAPKAVITCEKDHILSSKLLQCIPMSQELFGLVSSSYTLGGLLGALLAGPLSTKYGRLLVLRSSTIFFILGPLAETVAFPISLLVAGRFLSGIGSGASLVVGPIYISEVSPSSSKGMFGAVTQVMANIGILLTQILGYFLSKGSTWRIILAVSGCIGVVQLFGLAFVVESPVWLADNQNIVQAKKILQRIRGPTADISEEIRTWHTSTPSGPRGPIAVETEEEESLLANPSSRTASRSKEAVTMFGALMDPIYRPAIISVIAIMLTQQFTGINSIVMYSVSLLSTILPTTAALLTVLVSCLNLIMTVICAPLSDKLGRKTCILLSISGMGSMSMLLAIGIASNFKVLSAVATLLFVTSFAVGLGPVPFILASELVGPEAVGATQSWALASSWIATFIVAQFFPSLNEHMGGKGQIYWLFTAMALILGSFIGWWVPETKGKSGMDEVWGRASRASD</sequence>
<dbReference type="OrthoDB" id="4540492at2759"/>
<dbReference type="InterPro" id="IPR020846">
    <property type="entry name" value="MFS_dom"/>
</dbReference>
<dbReference type="InterPro" id="IPR036259">
    <property type="entry name" value="MFS_trans_sf"/>
</dbReference>
<evidence type="ECO:0000259" key="9">
    <source>
        <dbReference type="PROSITE" id="PS50850"/>
    </source>
</evidence>
<feature type="domain" description="Major facilitator superfamily (MFS) profile" evidence="9">
    <location>
        <begin position="17"/>
        <end position="473"/>
    </location>
</feature>
<evidence type="ECO:0000256" key="5">
    <source>
        <dbReference type="ARBA" id="ARBA00022989"/>
    </source>
</evidence>
<dbReference type="EMBL" id="KK207913">
    <property type="protein sequence ID" value="EZF49002.1"/>
    <property type="molecule type" value="Genomic_DNA"/>
</dbReference>
<feature type="transmembrane region" description="Helical" evidence="8">
    <location>
        <begin position="12"/>
        <end position="30"/>
    </location>
</feature>
<feature type="transmembrane region" description="Helical" evidence="8">
    <location>
        <begin position="181"/>
        <end position="203"/>
    </location>
</feature>
<evidence type="ECO:0000256" key="6">
    <source>
        <dbReference type="ARBA" id="ARBA00023136"/>
    </source>
</evidence>
<protein>
    <recommendedName>
        <fullName evidence="9">Major facilitator superfamily (MFS) profile domain-containing protein</fullName>
    </recommendedName>
</protein>
<dbReference type="InterPro" id="IPR045263">
    <property type="entry name" value="GLUT"/>
</dbReference>
<dbReference type="SUPFAM" id="SSF103473">
    <property type="entry name" value="MFS general substrate transporter"/>
    <property type="match status" value="1"/>
</dbReference>
<reference evidence="10" key="1">
    <citation type="submission" date="2014-02" db="EMBL/GenBank/DDBJ databases">
        <title>The Genome Sequence of Trichophyton rubrum (morphotype fischeri) CBS 288.86.</title>
        <authorList>
            <consortium name="The Broad Institute Genomics Platform"/>
            <person name="Cuomo C.A."/>
            <person name="White T.C."/>
            <person name="Graser Y."/>
            <person name="Martinez-Rossi N."/>
            <person name="Heitman J."/>
            <person name="Young S.K."/>
            <person name="Zeng Q."/>
            <person name="Gargeya S."/>
            <person name="Abouelleil A."/>
            <person name="Alvarado L."/>
            <person name="Chapman S.B."/>
            <person name="Gainer-Dewar J."/>
            <person name="Goldberg J."/>
            <person name="Griggs A."/>
            <person name="Gujja S."/>
            <person name="Hansen M."/>
            <person name="Howarth C."/>
            <person name="Imamovic A."/>
            <person name="Larimer J."/>
            <person name="Martinez D."/>
            <person name="Murphy C."/>
            <person name="Pearson M.D."/>
            <person name="Persinoti G."/>
            <person name="Poon T."/>
            <person name="Priest M."/>
            <person name="Roberts A.D."/>
            <person name="Saif S."/>
            <person name="Shea T.D."/>
            <person name="Sykes S.N."/>
            <person name="Wortman J."/>
            <person name="Nusbaum C."/>
            <person name="Birren B."/>
        </authorList>
    </citation>
    <scope>NUCLEOTIDE SEQUENCE [LARGE SCALE GENOMIC DNA]</scope>
    <source>
        <strain evidence="10">CBS 288.86</strain>
    </source>
</reference>
<comment type="subcellular location">
    <subcellularLocation>
        <location evidence="1">Membrane</location>
        <topology evidence="1">Multi-pass membrane protein</topology>
    </subcellularLocation>
</comment>
<feature type="transmembrane region" description="Helical" evidence="8">
    <location>
        <begin position="64"/>
        <end position="82"/>
    </location>
</feature>
<feature type="transmembrane region" description="Helical" evidence="8">
    <location>
        <begin position="94"/>
        <end position="118"/>
    </location>
</feature>
<dbReference type="AlphaFoldDB" id="A0A022VRT2"/>
<dbReference type="Gene3D" id="1.20.1250.20">
    <property type="entry name" value="MFS general substrate transporter like domains"/>
    <property type="match status" value="1"/>
</dbReference>
<dbReference type="PANTHER" id="PTHR23503">
    <property type="entry name" value="SOLUTE CARRIER FAMILY 2"/>
    <property type="match status" value="1"/>
</dbReference>
<dbReference type="PRINTS" id="PR00171">
    <property type="entry name" value="SUGRTRNSPORT"/>
</dbReference>
<dbReference type="InterPro" id="IPR005828">
    <property type="entry name" value="MFS_sugar_transport-like"/>
</dbReference>
<comment type="similarity">
    <text evidence="2 7">Belongs to the major facilitator superfamily. Sugar transporter (TC 2.A.1.1) family.</text>
</comment>
<evidence type="ECO:0000256" key="3">
    <source>
        <dbReference type="ARBA" id="ARBA00022448"/>
    </source>
</evidence>
<keyword evidence="6 8" id="KW-0472">Membrane</keyword>
<dbReference type="InterPro" id="IPR005829">
    <property type="entry name" value="Sugar_transporter_CS"/>
</dbReference>
<feature type="transmembrane region" description="Helical" evidence="8">
    <location>
        <begin position="153"/>
        <end position="175"/>
    </location>
</feature>
<feature type="transmembrane region" description="Helical" evidence="8">
    <location>
        <begin position="382"/>
        <end position="406"/>
    </location>
</feature>
<proteinExistence type="inferred from homology"/>